<comment type="catalytic activity">
    <reaction evidence="1">
        <text>Hydrolyzes Xaa-Pro-|- bonds to release unblocked, N-terminal dipeptides from substrates including Ala-Pro-|-p-nitroanilide and (sequentially) Tyr-Pro-|-Phe-Pro-|-Gly-Pro-|-Ile.</text>
        <dbReference type="EC" id="3.4.14.11"/>
    </reaction>
</comment>
<dbReference type="InterPro" id="IPR029058">
    <property type="entry name" value="AB_hydrolase_fold"/>
</dbReference>
<dbReference type="InterPro" id="IPR008979">
    <property type="entry name" value="Galactose-bd-like_sf"/>
</dbReference>
<dbReference type="GO" id="GO:0008236">
    <property type="term" value="F:serine-type peptidase activity"/>
    <property type="evidence" value="ECO:0007669"/>
    <property type="project" value="UniProtKB-KW"/>
</dbReference>
<reference evidence="12" key="1">
    <citation type="journal article" date="2014" name="Int. J. Syst. Evol. Microbiol.">
        <title>Complete genome sequence of Corynebacterium casei LMG S-19264T (=DSM 44701T), isolated from a smear-ripened cheese.</title>
        <authorList>
            <consortium name="US DOE Joint Genome Institute (JGI-PGF)"/>
            <person name="Walter F."/>
            <person name="Albersmeier A."/>
            <person name="Kalinowski J."/>
            <person name="Ruckert C."/>
        </authorList>
    </citation>
    <scope>NUCLEOTIDE SEQUENCE</scope>
    <source>
        <strain evidence="12">CGMCC 4.7299</strain>
    </source>
</reference>
<dbReference type="Proteomes" id="UP000656042">
    <property type="component" value="Unassembled WGS sequence"/>
</dbReference>
<evidence type="ECO:0000313" key="13">
    <source>
        <dbReference type="Proteomes" id="UP000656042"/>
    </source>
</evidence>
<evidence type="ECO:0000256" key="9">
    <source>
        <dbReference type="SAM" id="MobiDB-lite"/>
    </source>
</evidence>
<keyword evidence="10" id="KW-0732">Signal</keyword>
<evidence type="ECO:0000256" key="6">
    <source>
        <dbReference type="ARBA" id="ARBA00022801"/>
    </source>
</evidence>
<sequence>MPLRRAALAVASSAILLLTASPAAAAEPPTSTQPPGPTQPVYDYAAAIRERVWVQAPVDSDGDGRRDRVAVRIIRPRDPGRRVPVIFQPSPYYAGLNNVPNHDDIDRGGTARRSAPPGSDRAETVTFSGYLDNYFVPRGYAVVFADSLGTGGSQGCPTSGGRNETLGMTAVIDWLNGRAKGWDADGEPTTADWSTGKTGMIGVSYNGTLPNAVAATGVEGLETIVPIAAISSWYDYYRANGGVVAPGGYQGEDTDILAKAVLTRADPHVCDAVIAGLEAAQDRETGDYSRYWAERDYTRDVDKVKASVLLVHGLHDENVRTGQAGQWWDLLAARDVPRKIWLHQAGHADPFSIRRFAWLDTLHAWFDHWLYGVDNDIMRQPMADIEVAPDTWRTAPTWPIPGARTTTWYPAQDGELSAVPERSRRVSFVDDPQRTDVQLISAPGEQDPNRLAFRTAPLTADTRISGTPEITVRADMDGDSPYLTALLVDYGAATRYAGREQLPGQDCIGPGIPEDPGCFNRSGYVTATSDQEIVSRGYVDVRNRHGRNRTEPITPGETYTVKWDLQTTDFTFARGHRIGLVIISTERDRTLRYPAGTEVGIRLGVSRIDLPLARS</sequence>
<dbReference type="AlphaFoldDB" id="A0A8J3BU62"/>
<dbReference type="Gene3D" id="1.10.246.70">
    <property type="match status" value="1"/>
</dbReference>
<keyword evidence="13" id="KW-1185">Reference proteome</keyword>
<dbReference type="InterPro" id="IPR013736">
    <property type="entry name" value="Xaa-Pro_dipept_C"/>
</dbReference>
<dbReference type="SUPFAM" id="SSF49785">
    <property type="entry name" value="Galactose-binding domain-like"/>
    <property type="match status" value="1"/>
</dbReference>
<dbReference type="SUPFAM" id="SSF53474">
    <property type="entry name" value="alpha/beta-Hydrolases"/>
    <property type="match status" value="1"/>
</dbReference>
<keyword evidence="7" id="KW-0720">Serine protease</keyword>
<evidence type="ECO:0000256" key="4">
    <source>
        <dbReference type="ARBA" id="ARBA00022438"/>
    </source>
</evidence>
<dbReference type="RefSeq" id="WP_229715548.1">
    <property type="nucleotide sequence ID" value="NZ_BMMX01000002.1"/>
</dbReference>
<reference evidence="12" key="2">
    <citation type="submission" date="2020-09" db="EMBL/GenBank/DDBJ databases">
        <authorList>
            <person name="Sun Q."/>
            <person name="Zhou Y."/>
        </authorList>
    </citation>
    <scope>NUCLEOTIDE SEQUENCE</scope>
    <source>
        <strain evidence="12">CGMCC 4.7299</strain>
    </source>
</reference>
<dbReference type="Gene3D" id="3.40.50.1820">
    <property type="entry name" value="alpha/beta hydrolase"/>
    <property type="match status" value="1"/>
</dbReference>
<dbReference type="InterPro" id="IPR008252">
    <property type="entry name" value="Pept_S15_Xpro"/>
</dbReference>
<evidence type="ECO:0000313" key="12">
    <source>
        <dbReference type="EMBL" id="GGK78122.1"/>
    </source>
</evidence>
<feature type="signal peptide" evidence="10">
    <location>
        <begin position="1"/>
        <end position="25"/>
    </location>
</feature>
<dbReference type="EC" id="3.4.14.11" evidence="3"/>
<feature type="domain" description="Xaa-Pro dipeptidyl-peptidase C-terminal" evidence="11">
    <location>
        <begin position="363"/>
        <end position="609"/>
    </location>
</feature>
<keyword evidence="4" id="KW-0031">Aminopeptidase</keyword>
<protein>
    <recommendedName>
        <fullName evidence="3">Xaa-Pro dipeptidyl-peptidase</fullName>
        <ecNumber evidence="3">3.4.14.11</ecNumber>
    </recommendedName>
    <alternativeName>
        <fullName evidence="8">X-prolyl-dipeptidyl aminopeptidase</fullName>
    </alternativeName>
</protein>
<accession>A0A8J3BU62</accession>
<dbReference type="GO" id="GO:0008239">
    <property type="term" value="F:dipeptidyl-peptidase activity"/>
    <property type="evidence" value="ECO:0007669"/>
    <property type="project" value="UniProtKB-EC"/>
</dbReference>
<evidence type="ECO:0000256" key="5">
    <source>
        <dbReference type="ARBA" id="ARBA00022670"/>
    </source>
</evidence>
<dbReference type="Gene3D" id="2.60.120.260">
    <property type="entry name" value="Galactose-binding domain-like"/>
    <property type="match status" value="1"/>
</dbReference>
<dbReference type="PRINTS" id="PR00923">
    <property type="entry name" value="LACTOPTASE"/>
</dbReference>
<evidence type="ECO:0000256" key="1">
    <source>
        <dbReference type="ARBA" id="ARBA00000123"/>
    </source>
</evidence>
<dbReference type="GO" id="GO:0004177">
    <property type="term" value="F:aminopeptidase activity"/>
    <property type="evidence" value="ECO:0007669"/>
    <property type="project" value="UniProtKB-KW"/>
</dbReference>
<keyword evidence="5" id="KW-0645">Protease</keyword>
<evidence type="ECO:0000256" key="10">
    <source>
        <dbReference type="SAM" id="SignalP"/>
    </source>
</evidence>
<evidence type="ECO:0000256" key="3">
    <source>
        <dbReference type="ARBA" id="ARBA00012463"/>
    </source>
</evidence>
<comment type="similarity">
    <text evidence="2">Belongs to the peptidase S15 family.</text>
</comment>
<dbReference type="Pfam" id="PF02129">
    <property type="entry name" value="Peptidase_S15"/>
    <property type="match status" value="1"/>
</dbReference>
<dbReference type="SMART" id="SM00939">
    <property type="entry name" value="PepX_C"/>
    <property type="match status" value="1"/>
</dbReference>
<organism evidence="12 13">
    <name type="scientific">Mangrovihabitans endophyticus</name>
    <dbReference type="NCBI Taxonomy" id="1751298"/>
    <lineage>
        <taxon>Bacteria</taxon>
        <taxon>Bacillati</taxon>
        <taxon>Actinomycetota</taxon>
        <taxon>Actinomycetes</taxon>
        <taxon>Micromonosporales</taxon>
        <taxon>Micromonosporaceae</taxon>
        <taxon>Mangrovihabitans</taxon>
    </lineage>
</organism>
<dbReference type="Pfam" id="PF08530">
    <property type="entry name" value="PepX_C"/>
    <property type="match status" value="1"/>
</dbReference>
<dbReference type="InterPro" id="IPR000383">
    <property type="entry name" value="Xaa-Pro-like_dom"/>
</dbReference>
<proteinExistence type="inferred from homology"/>
<dbReference type="InterPro" id="IPR050585">
    <property type="entry name" value="Xaa-Pro_dipeptidyl-ppase/CocE"/>
</dbReference>
<keyword evidence="6" id="KW-0378">Hydrolase</keyword>
<name>A0A8J3BU62_9ACTN</name>
<comment type="caution">
    <text evidence="12">The sequence shown here is derived from an EMBL/GenBank/DDBJ whole genome shotgun (WGS) entry which is preliminary data.</text>
</comment>
<feature type="region of interest" description="Disordered" evidence="9">
    <location>
        <begin position="97"/>
        <end position="122"/>
    </location>
</feature>
<evidence type="ECO:0000256" key="8">
    <source>
        <dbReference type="ARBA" id="ARBA00030045"/>
    </source>
</evidence>
<gene>
    <name evidence="12" type="primary">pepX</name>
    <name evidence="12" type="ORF">GCM10012284_10040</name>
</gene>
<dbReference type="PANTHER" id="PTHR43056">
    <property type="entry name" value="PEPTIDASE S9 PROLYL OLIGOPEPTIDASE"/>
    <property type="match status" value="1"/>
</dbReference>
<evidence type="ECO:0000259" key="11">
    <source>
        <dbReference type="SMART" id="SM00939"/>
    </source>
</evidence>
<dbReference type="PANTHER" id="PTHR43056:SF10">
    <property type="entry name" value="COCE_NOND FAMILY, PUTATIVE (AFU_ORTHOLOGUE AFUA_7G00600)-RELATED"/>
    <property type="match status" value="1"/>
</dbReference>
<evidence type="ECO:0000256" key="2">
    <source>
        <dbReference type="ARBA" id="ARBA00010819"/>
    </source>
</evidence>
<dbReference type="NCBIfam" id="NF003780">
    <property type="entry name" value="PRK05371.1-1"/>
    <property type="match status" value="1"/>
</dbReference>
<feature type="chain" id="PRO_5035169624" description="Xaa-Pro dipeptidyl-peptidase" evidence="10">
    <location>
        <begin position="26"/>
        <end position="615"/>
    </location>
</feature>
<evidence type="ECO:0000256" key="7">
    <source>
        <dbReference type="ARBA" id="ARBA00022825"/>
    </source>
</evidence>
<dbReference type="GO" id="GO:0006508">
    <property type="term" value="P:proteolysis"/>
    <property type="evidence" value="ECO:0007669"/>
    <property type="project" value="UniProtKB-KW"/>
</dbReference>
<dbReference type="EMBL" id="BMMX01000002">
    <property type="protein sequence ID" value="GGK78122.1"/>
    <property type="molecule type" value="Genomic_DNA"/>
</dbReference>